<keyword evidence="4" id="KW-1185">Reference proteome</keyword>
<dbReference type="InterPro" id="IPR019949">
    <property type="entry name" value="CmoO-like"/>
</dbReference>
<dbReference type="GO" id="GO:0016705">
    <property type="term" value="F:oxidoreductase activity, acting on paired donors, with incorporation or reduction of molecular oxygen"/>
    <property type="evidence" value="ECO:0007669"/>
    <property type="project" value="InterPro"/>
</dbReference>
<comment type="caution">
    <text evidence="3">The sequence shown here is derived from an EMBL/GenBank/DDBJ whole genome shotgun (WGS) entry which is preliminary data.</text>
</comment>
<proteinExistence type="predicted"/>
<dbReference type="InterPro" id="IPR011251">
    <property type="entry name" value="Luciferase-like_dom"/>
</dbReference>
<evidence type="ECO:0000259" key="2">
    <source>
        <dbReference type="Pfam" id="PF00296"/>
    </source>
</evidence>
<protein>
    <submittedName>
        <fullName evidence="3">Luciferase family oxidoreductase group 1</fullName>
    </submittedName>
</protein>
<dbReference type="SUPFAM" id="SSF51679">
    <property type="entry name" value="Bacterial luciferase-like"/>
    <property type="match status" value="1"/>
</dbReference>
<evidence type="ECO:0000313" key="3">
    <source>
        <dbReference type="EMBL" id="MBB3667099.1"/>
    </source>
</evidence>
<dbReference type="Gene3D" id="3.20.20.30">
    <property type="entry name" value="Luciferase-like domain"/>
    <property type="match status" value="1"/>
</dbReference>
<name>A0A7W5TV54_9MICC</name>
<dbReference type="InterPro" id="IPR036661">
    <property type="entry name" value="Luciferase-like_sf"/>
</dbReference>
<dbReference type="PANTHER" id="PTHR30137:SF6">
    <property type="entry name" value="LUCIFERASE-LIKE MONOOXYGENASE"/>
    <property type="match status" value="1"/>
</dbReference>
<dbReference type="Proteomes" id="UP000547528">
    <property type="component" value="Unassembled WGS sequence"/>
</dbReference>
<accession>A0A7W5TV54</accession>
<dbReference type="GO" id="GO:0005829">
    <property type="term" value="C:cytosol"/>
    <property type="evidence" value="ECO:0007669"/>
    <property type="project" value="TreeGrafter"/>
</dbReference>
<feature type="domain" description="Luciferase-like" evidence="2">
    <location>
        <begin position="1"/>
        <end position="297"/>
    </location>
</feature>
<dbReference type="RefSeq" id="WP_183357465.1">
    <property type="nucleotide sequence ID" value="NZ_BAABKR010000001.1"/>
</dbReference>
<sequence>MRLSLLDRSRTRTGHPEAAALSHSVERAVNAERLGYARFWAAEHHAVPGIASGSPAVLLAAAGAHTSRIRLGSGGVMLPQHQPLVVAEQFLMLQALYPDRIDLGLGRTLGFTEPVRRALRQNTDDVDTYAEDLAELLSYLDRSAAVTARPLARQSPQPFLLATGQGLKTAAALGMPVVVGGPILQDPDISEAMTAYRRDFIPSSAAAEPAVIISTDVYLADTEAEARGLALPEIYAMARARETGAFGPLEPVEEIRSQKWSAQTQRRVEKSMGRAVAGTRAAVGSRLEQLVETTGADELMVSTSTYDRQALAGIDAEMAQLVTG</sequence>
<dbReference type="Pfam" id="PF00296">
    <property type="entry name" value="Bac_luciferase"/>
    <property type="match status" value="1"/>
</dbReference>
<comment type="similarity">
    <text evidence="1">To bacterial alkanal monooxygenase alpha and beta chains.</text>
</comment>
<gene>
    <name evidence="3" type="ORF">FHX47_000692</name>
</gene>
<dbReference type="NCBIfam" id="TIGR03558">
    <property type="entry name" value="oxido_grp_1"/>
    <property type="match status" value="1"/>
</dbReference>
<evidence type="ECO:0000256" key="1">
    <source>
        <dbReference type="ARBA" id="ARBA00007789"/>
    </source>
</evidence>
<dbReference type="EMBL" id="JACIBT010000001">
    <property type="protein sequence ID" value="MBB3667099.1"/>
    <property type="molecule type" value="Genomic_DNA"/>
</dbReference>
<dbReference type="AlphaFoldDB" id="A0A7W5TV54"/>
<evidence type="ECO:0000313" key="4">
    <source>
        <dbReference type="Proteomes" id="UP000547528"/>
    </source>
</evidence>
<dbReference type="InterPro" id="IPR050766">
    <property type="entry name" value="Bact_Lucif_Oxidored"/>
</dbReference>
<reference evidence="3 4" key="1">
    <citation type="submission" date="2020-08" db="EMBL/GenBank/DDBJ databases">
        <title>Sequencing the genomes of 1000 actinobacteria strains.</title>
        <authorList>
            <person name="Klenk H.-P."/>
        </authorList>
    </citation>
    <scope>NUCLEOTIDE SEQUENCE [LARGE SCALE GENOMIC DNA]</scope>
    <source>
        <strain evidence="3 4">DSM 28238</strain>
    </source>
</reference>
<dbReference type="PANTHER" id="PTHR30137">
    <property type="entry name" value="LUCIFERASE-LIKE MONOOXYGENASE"/>
    <property type="match status" value="1"/>
</dbReference>
<organism evidence="3 4">
    <name type="scientific">Garicola koreensis</name>
    <dbReference type="NCBI Taxonomy" id="1262554"/>
    <lineage>
        <taxon>Bacteria</taxon>
        <taxon>Bacillati</taxon>
        <taxon>Actinomycetota</taxon>
        <taxon>Actinomycetes</taxon>
        <taxon>Micrococcales</taxon>
        <taxon>Micrococcaceae</taxon>
        <taxon>Garicola</taxon>
    </lineage>
</organism>